<sequence length="230" mass="24337">MLKSGSRPVHIPDRMPIERPSISRFCGSWKGISSIRSRNCSPNRIISAWSMPRSWFMLIPPNRSNTCSVARSISARSAPGSSTSSVCMLCTRRAPSRVPTAISASVSPSRRVSGTRPTIPKSMNVSRQAGSPGAAPGCGVTNRLPGCGSAWKKPSTKICCRYVSASTVATSPRSMPAALMASWSPIRIALTSSRVSTRRAVSSQTTRGTLTRTSSAKLVANVSALLASAK</sequence>
<name>A0A645AKH1_9ZZZZ</name>
<dbReference type="AlphaFoldDB" id="A0A645AKH1"/>
<proteinExistence type="predicted"/>
<evidence type="ECO:0000256" key="1">
    <source>
        <dbReference type="SAM" id="MobiDB-lite"/>
    </source>
</evidence>
<organism evidence="2">
    <name type="scientific">bioreactor metagenome</name>
    <dbReference type="NCBI Taxonomy" id="1076179"/>
    <lineage>
        <taxon>unclassified sequences</taxon>
        <taxon>metagenomes</taxon>
        <taxon>ecological metagenomes</taxon>
    </lineage>
</organism>
<dbReference type="EMBL" id="VSSQ01014465">
    <property type="protein sequence ID" value="MPM53712.1"/>
    <property type="molecule type" value="Genomic_DNA"/>
</dbReference>
<evidence type="ECO:0000313" key="2">
    <source>
        <dbReference type="EMBL" id="MPM53712.1"/>
    </source>
</evidence>
<feature type="region of interest" description="Disordered" evidence="1">
    <location>
        <begin position="101"/>
        <end position="137"/>
    </location>
</feature>
<protein>
    <submittedName>
        <fullName evidence="2">Uncharacterized protein</fullName>
    </submittedName>
</protein>
<comment type="caution">
    <text evidence="2">The sequence shown here is derived from an EMBL/GenBank/DDBJ whole genome shotgun (WGS) entry which is preliminary data.</text>
</comment>
<accession>A0A645AKH1</accession>
<feature type="compositionally biased region" description="Polar residues" evidence="1">
    <location>
        <begin position="102"/>
        <end position="129"/>
    </location>
</feature>
<gene>
    <name evidence="2" type="ORF">SDC9_100481</name>
</gene>
<reference evidence="2" key="1">
    <citation type="submission" date="2019-08" db="EMBL/GenBank/DDBJ databases">
        <authorList>
            <person name="Kucharzyk K."/>
            <person name="Murdoch R.W."/>
            <person name="Higgins S."/>
            <person name="Loffler F."/>
        </authorList>
    </citation>
    <scope>NUCLEOTIDE SEQUENCE</scope>
</reference>